<reference evidence="1" key="1">
    <citation type="submission" date="2023-02" db="EMBL/GenBank/DDBJ databases">
        <title>Genome of toxic invasive species Heracleum sosnowskyi carries increased number of genes despite the absence of recent whole-genome duplications.</title>
        <authorList>
            <person name="Schelkunov M."/>
            <person name="Shtratnikova V."/>
            <person name="Makarenko M."/>
            <person name="Klepikova A."/>
            <person name="Omelchenko D."/>
            <person name="Novikova G."/>
            <person name="Obukhova E."/>
            <person name="Bogdanov V."/>
            <person name="Penin A."/>
            <person name="Logacheva M."/>
        </authorList>
    </citation>
    <scope>NUCLEOTIDE SEQUENCE</scope>
    <source>
        <strain evidence="1">Hsosn_3</strain>
        <tissue evidence="1">Leaf</tissue>
    </source>
</reference>
<dbReference type="Proteomes" id="UP001237642">
    <property type="component" value="Unassembled WGS sequence"/>
</dbReference>
<gene>
    <name evidence="1" type="ORF">POM88_039206</name>
</gene>
<reference evidence="1" key="2">
    <citation type="submission" date="2023-05" db="EMBL/GenBank/DDBJ databases">
        <authorList>
            <person name="Schelkunov M.I."/>
        </authorList>
    </citation>
    <scope>NUCLEOTIDE SEQUENCE</scope>
    <source>
        <strain evidence="1">Hsosn_3</strain>
        <tissue evidence="1">Leaf</tissue>
    </source>
</reference>
<sequence length="239" mass="26957">MGNYVSCTLATSTAIKNSQSTTKVIFPTGEIRHICESVKAAELMLECPNFFLVNAKSLHIGQRFLALNADKNLEVANAYVMFPMKRVNSVVTAADMGALFLTAKRVAAGNHTRNLPEMITHPEAVNKEEEVAFKLNIEDTDDFLFQEFKHRLSMCRSKKPLLETIEEEPIFLSCLVVLKPVFEFKATSNWSSRAEVLPRPMDKNRNSGSESHLFKPLSKVAVKFIHKTAKYLSRFKLSE</sequence>
<accession>A0AAD8M674</accession>
<dbReference type="PANTHER" id="PTHR33052">
    <property type="entry name" value="DUF4228 DOMAIN PROTEIN-RELATED"/>
    <property type="match status" value="1"/>
</dbReference>
<dbReference type="InterPro" id="IPR025322">
    <property type="entry name" value="PADRE_dom"/>
</dbReference>
<dbReference type="EMBL" id="JAUIZM010000009">
    <property type="protein sequence ID" value="KAK1363645.1"/>
    <property type="molecule type" value="Genomic_DNA"/>
</dbReference>
<evidence type="ECO:0000313" key="1">
    <source>
        <dbReference type="EMBL" id="KAK1363645.1"/>
    </source>
</evidence>
<name>A0AAD8M674_9APIA</name>
<dbReference type="Pfam" id="PF14009">
    <property type="entry name" value="PADRE"/>
    <property type="match status" value="1"/>
</dbReference>
<protein>
    <submittedName>
        <fullName evidence="1">3-oxoacyl-[acyl-carrier-protein] synthase</fullName>
    </submittedName>
</protein>
<comment type="caution">
    <text evidence="1">The sequence shown here is derived from an EMBL/GenBank/DDBJ whole genome shotgun (WGS) entry which is preliminary data.</text>
</comment>
<dbReference type="AlphaFoldDB" id="A0AAD8M674"/>
<evidence type="ECO:0000313" key="2">
    <source>
        <dbReference type="Proteomes" id="UP001237642"/>
    </source>
</evidence>
<keyword evidence="2" id="KW-1185">Reference proteome</keyword>
<proteinExistence type="predicted"/>
<organism evidence="1 2">
    <name type="scientific">Heracleum sosnowskyi</name>
    <dbReference type="NCBI Taxonomy" id="360622"/>
    <lineage>
        <taxon>Eukaryota</taxon>
        <taxon>Viridiplantae</taxon>
        <taxon>Streptophyta</taxon>
        <taxon>Embryophyta</taxon>
        <taxon>Tracheophyta</taxon>
        <taxon>Spermatophyta</taxon>
        <taxon>Magnoliopsida</taxon>
        <taxon>eudicotyledons</taxon>
        <taxon>Gunneridae</taxon>
        <taxon>Pentapetalae</taxon>
        <taxon>asterids</taxon>
        <taxon>campanulids</taxon>
        <taxon>Apiales</taxon>
        <taxon>Apiaceae</taxon>
        <taxon>Apioideae</taxon>
        <taxon>apioid superclade</taxon>
        <taxon>Tordylieae</taxon>
        <taxon>Tordyliinae</taxon>
        <taxon>Heracleum</taxon>
    </lineage>
</organism>